<dbReference type="InterPro" id="IPR023674">
    <property type="entry name" value="Ribosomal_uL1-like"/>
</dbReference>
<proteinExistence type="inferred from homology"/>
<keyword evidence="2" id="KW-0689">Ribosomal protein</keyword>
<keyword evidence="3" id="KW-0687">Ribonucleoprotein</keyword>
<accession>A0A6A4RVV7</accession>
<dbReference type="EMBL" id="VEVO01000025">
    <property type="protein sequence ID" value="KAF0022634.1"/>
    <property type="molecule type" value="Genomic_DNA"/>
</dbReference>
<comment type="caution">
    <text evidence="5">The sequence shown here is derived from an EMBL/GenBank/DDBJ whole genome shotgun (WGS) entry which is preliminary data.</text>
</comment>
<dbReference type="SUPFAM" id="SSF56808">
    <property type="entry name" value="Ribosomal protein L1"/>
    <property type="match status" value="1"/>
</dbReference>
<evidence type="ECO:0000256" key="3">
    <source>
        <dbReference type="ARBA" id="ARBA00023274"/>
    </source>
</evidence>
<dbReference type="Proteomes" id="UP000438429">
    <property type="component" value="Unassembled WGS sequence"/>
</dbReference>
<organism evidence="5 6">
    <name type="scientific">Scophthalmus maximus</name>
    <name type="common">Turbot</name>
    <name type="synonym">Psetta maxima</name>
    <dbReference type="NCBI Taxonomy" id="52904"/>
    <lineage>
        <taxon>Eukaryota</taxon>
        <taxon>Metazoa</taxon>
        <taxon>Chordata</taxon>
        <taxon>Craniata</taxon>
        <taxon>Vertebrata</taxon>
        <taxon>Euteleostomi</taxon>
        <taxon>Actinopterygii</taxon>
        <taxon>Neopterygii</taxon>
        <taxon>Teleostei</taxon>
        <taxon>Neoteleostei</taxon>
        <taxon>Acanthomorphata</taxon>
        <taxon>Carangaria</taxon>
        <taxon>Pleuronectiformes</taxon>
        <taxon>Pleuronectoidei</taxon>
        <taxon>Scophthalmidae</taxon>
        <taxon>Scophthalmus</taxon>
    </lineage>
</organism>
<feature type="region of interest" description="Disordered" evidence="4">
    <location>
        <begin position="160"/>
        <end position="283"/>
    </location>
</feature>
<gene>
    <name evidence="5" type="ORF">F2P81_025260</name>
</gene>
<evidence type="ECO:0000256" key="1">
    <source>
        <dbReference type="ARBA" id="ARBA00010531"/>
    </source>
</evidence>
<evidence type="ECO:0000313" key="6">
    <source>
        <dbReference type="Proteomes" id="UP000438429"/>
    </source>
</evidence>
<dbReference type="PANTHER" id="PTHR36427">
    <property type="entry name" value="54S RIBOSOMAL PROTEIN L1, MITOCHONDRIAL"/>
    <property type="match status" value="1"/>
</dbReference>
<dbReference type="GO" id="GO:1990904">
    <property type="term" value="C:ribonucleoprotein complex"/>
    <property type="evidence" value="ECO:0007669"/>
    <property type="project" value="UniProtKB-KW"/>
</dbReference>
<dbReference type="GO" id="GO:0005840">
    <property type="term" value="C:ribosome"/>
    <property type="evidence" value="ECO:0007669"/>
    <property type="project" value="UniProtKB-KW"/>
</dbReference>
<evidence type="ECO:0000313" key="5">
    <source>
        <dbReference type="EMBL" id="KAF0022634.1"/>
    </source>
</evidence>
<name>A0A6A4RVV7_SCOMX</name>
<comment type="similarity">
    <text evidence="1">Belongs to the universal ribosomal protein uL1 family.</text>
</comment>
<evidence type="ECO:0000256" key="4">
    <source>
        <dbReference type="SAM" id="MobiDB-lite"/>
    </source>
</evidence>
<feature type="compositionally biased region" description="Basic and acidic residues" evidence="4">
    <location>
        <begin position="268"/>
        <end position="281"/>
    </location>
</feature>
<sequence length="310" mass="35209">MRSSTCSFVTRLVCSESRPGERSVRRRRSGAHPAGSVGVNLPKMLNLFRSGHEYLVEDERYVRTQFATLDMPKDQILSNLQTVLIDVCSHRPANMVRCNRCNSGAVLPTQHQGAVYTNNEHFLLQLKSSKKQFHKDVDTNLPVALNTFILIFVRSLLNSGRRPQTGRRRGDVSSESRRAKSPAGPGLLKTHNLDYYLRGGGGGGTSSWSEEVEEDQVKEEEEEEVEEEEEEDRVKEEEEEDQSSEQAEEEEEEEEEDDDVLLRHRAGSRPERSAQESDPLRSKLRHVFTERNNNSAALEIFPPLLSDETL</sequence>
<reference evidence="5 6" key="1">
    <citation type="submission" date="2019-06" db="EMBL/GenBank/DDBJ databases">
        <title>Draft genomes of female and male turbot (Scophthalmus maximus).</title>
        <authorList>
            <person name="Xu H."/>
            <person name="Xu X.-W."/>
            <person name="Shao C."/>
            <person name="Chen S."/>
        </authorList>
    </citation>
    <scope>NUCLEOTIDE SEQUENCE [LARGE SCALE GENOMIC DNA]</scope>
    <source>
        <strain evidence="5">Ysfricsl-2016a</strain>
        <tissue evidence="5">Blood</tissue>
    </source>
</reference>
<feature type="compositionally biased region" description="Acidic residues" evidence="4">
    <location>
        <begin position="210"/>
        <end position="259"/>
    </location>
</feature>
<protein>
    <submittedName>
        <fullName evidence="5">Uncharacterized protein</fullName>
    </submittedName>
</protein>
<feature type="compositionally biased region" description="Basic and acidic residues" evidence="4">
    <location>
        <begin position="168"/>
        <end position="178"/>
    </location>
</feature>
<evidence type="ECO:0000256" key="2">
    <source>
        <dbReference type="ARBA" id="ARBA00022980"/>
    </source>
</evidence>
<dbReference type="PANTHER" id="PTHR36427:SF3">
    <property type="entry name" value="LARGE RIBOSOMAL SUBUNIT PROTEIN UL1M"/>
    <property type="match status" value="1"/>
</dbReference>
<dbReference type="AlphaFoldDB" id="A0A6A4RVV7"/>